<dbReference type="GO" id="GO:0031440">
    <property type="term" value="P:regulation of mRNA 3'-end processing"/>
    <property type="evidence" value="ECO:0007669"/>
    <property type="project" value="UniProtKB-UniRule"/>
</dbReference>
<evidence type="ECO:0000256" key="3">
    <source>
        <dbReference type="ARBA" id="ARBA00015701"/>
    </source>
</evidence>
<evidence type="ECO:0000313" key="19">
    <source>
        <dbReference type="Proteomes" id="UP000000872"/>
    </source>
</evidence>
<evidence type="ECO:0000256" key="6">
    <source>
        <dbReference type="ARBA" id="ARBA00022679"/>
    </source>
</evidence>
<dbReference type="GO" id="GO:0006370">
    <property type="term" value="P:7-methylguanosine mRNA capping"/>
    <property type="evidence" value="ECO:0007669"/>
    <property type="project" value="UniProtKB-UniRule"/>
</dbReference>
<evidence type="ECO:0000256" key="5">
    <source>
        <dbReference type="ARBA" id="ARBA00022664"/>
    </source>
</evidence>
<protein>
    <recommendedName>
        <fullName evidence="3 15">Cap-specific mRNA (nucleoside-2'-O-)-methyltransferase</fullName>
        <ecNumber evidence="2 15">2.1.1.57</ecNumber>
    </recommendedName>
</protein>
<keyword evidence="19" id="KW-1185">Reference proteome</keyword>
<gene>
    <name evidence="18" type="primary">AMV060</name>
</gene>
<accession>Q9EMY9</accession>
<feature type="binding site" evidence="17">
    <location>
        <begin position="206"/>
        <end position="208"/>
    </location>
    <ligand>
        <name>mRNA</name>
        <dbReference type="ChEBI" id="CHEBI:33699"/>
    </ligand>
</feature>
<evidence type="ECO:0000256" key="4">
    <source>
        <dbReference type="ARBA" id="ARBA00022603"/>
    </source>
</evidence>
<comment type="subunit">
    <text evidence="13 15">Interacts with poly(A) polymerase catalytic subunit OPG063. Interacts with OPG109 and OPG123; these interactions might help linking transcription to capping and polyadenylation.</text>
</comment>
<dbReference type="Pfam" id="PF01358">
    <property type="entry name" value="PARP_regulatory"/>
    <property type="match status" value="1"/>
</dbReference>
<feature type="active site" description="For methyltransferase activity" evidence="16">
    <location>
        <position position="174"/>
    </location>
</feature>
<evidence type="ECO:0000313" key="18">
    <source>
        <dbReference type="EMBL" id="AAG02766.1"/>
    </source>
</evidence>
<evidence type="ECO:0000256" key="7">
    <source>
        <dbReference type="ARBA" id="ARBA00022691"/>
    </source>
</evidence>
<name>Q9EMY9_AMEPV</name>
<evidence type="ECO:0000256" key="17">
    <source>
        <dbReference type="PIRSR" id="PIRSR003726-3"/>
    </source>
</evidence>
<dbReference type="InterPro" id="IPR000176">
    <property type="entry name" value="mRNA_MeTrfase-like"/>
</dbReference>
<dbReference type="InterPro" id="IPR029063">
    <property type="entry name" value="SAM-dependent_MTases_sf"/>
</dbReference>
<evidence type="ECO:0000256" key="2">
    <source>
        <dbReference type="ARBA" id="ARBA00011923"/>
    </source>
</evidence>
<evidence type="ECO:0000256" key="9">
    <source>
        <dbReference type="ARBA" id="ARBA00022844"/>
    </source>
</evidence>
<evidence type="ECO:0000256" key="15">
    <source>
        <dbReference type="PIRNR" id="PIRNR003726"/>
    </source>
</evidence>
<proteinExistence type="predicted"/>
<dbReference type="RefSeq" id="NP_064842.1">
    <property type="nucleotide sequence ID" value="NC_002520.1"/>
</dbReference>
<dbReference type="KEGG" id="vg:1494650"/>
<dbReference type="GeneID" id="1494650"/>
<dbReference type="Gene3D" id="3.40.50.150">
    <property type="entry name" value="Vaccinia Virus protein VP39"/>
    <property type="match status" value="1"/>
</dbReference>
<keyword evidence="7 15" id="KW-0949">S-adenosyl-L-methionine</keyword>
<dbReference type="OrthoDB" id="9224at10239"/>
<comment type="subcellular location">
    <subcellularLocation>
        <location evidence="1">Virion</location>
    </subcellularLocation>
</comment>
<dbReference type="EMBL" id="AF250284">
    <property type="protein sequence ID" value="AAG02766.1"/>
    <property type="molecule type" value="Genomic_DNA"/>
</dbReference>
<dbReference type="PIRSF" id="PIRSF003726">
    <property type="entry name" value="PolA_polym_reg_poxV"/>
    <property type="match status" value="1"/>
</dbReference>
<keyword evidence="5 15" id="KW-0507">mRNA processing</keyword>
<dbReference type="InterPro" id="IPR030375">
    <property type="entry name" value="Poxvir_cap_MeTfrase"/>
</dbReference>
<keyword evidence="11 15" id="KW-0506">mRNA capping</keyword>
<evidence type="ECO:0000256" key="11">
    <source>
        <dbReference type="ARBA" id="ARBA00023042"/>
    </source>
</evidence>
<dbReference type="PROSITE" id="PS51612">
    <property type="entry name" value="SAM_MT_2O_PK"/>
    <property type="match status" value="1"/>
</dbReference>
<keyword evidence="9" id="KW-0946">Virion</keyword>
<feature type="binding site" evidence="17">
    <location>
        <begin position="176"/>
        <end position="179"/>
    </location>
    <ligand>
        <name>mRNA</name>
        <dbReference type="ChEBI" id="CHEBI:33699"/>
    </ligand>
</feature>
<keyword evidence="10" id="KW-0648">Protein biosynthesis</keyword>
<keyword evidence="6 15" id="KW-0808">Transferase</keyword>
<dbReference type="Proteomes" id="UP000000872">
    <property type="component" value="Segment"/>
</dbReference>
<dbReference type="GO" id="GO:0032259">
    <property type="term" value="P:methylation"/>
    <property type="evidence" value="ECO:0007669"/>
    <property type="project" value="UniProtKB-KW"/>
</dbReference>
<dbReference type="InterPro" id="IPR025804">
    <property type="entry name" value="Pox/kineto_cap_MeTfrase"/>
</dbReference>
<sequence length="295" mass="35607">MNFMPQYYYISDINNEIEYDENFNPGKKFDFKRQGQIKLLMNEIRFLTEDVELHKNYKNENINILYIGSGKGYHIPLLINMYSDYKIQWDLYDPCGHCEKLYNIQKNNNNIKIYDTYFNKSDVEKYENIDNLLFITDIRTVDNPDDEPNTKNLINDYELQNYILKELKPISLVKQRDPFPNDWDDSYKLSIPDGKEYIQCFQKYNSAEYRIFISGITTFVDINSVILNKRGIDRKLAWYNMKYRFQNDNDYKIAYRILNKYIKSENKPILKKYNNINKNNIKNVIRSLSKEMGYY</sequence>
<evidence type="ECO:0000256" key="16">
    <source>
        <dbReference type="PIRSR" id="PIRSR003726-1"/>
    </source>
</evidence>
<evidence type="ECO:0000256" key="1">
    <source>
        <dbReference type="ARBA" id="ARBA00004328"/>
    </source>
</evidence>
<dbReference type="CDD" id="cd20756">
    <property type="entry name" value="capping_2-OMTase_Poxviridae"/>
    <property type="match status" value="1"/>
</dbReference>
<dbReference type="GO" id="GO:0004483">
    <property type="term" value="F:methyltransferase cap1 activity"/>
    <property type="evidence" value="ECO:0007669"/>
    <property type="project" value="UniProtKB-UniRule"/>
</dbReference>
<evidence type="ECO:0000256" key="14">
    <source>
        <dbReference type="ARBA" id="ARBA00049042"/>
    </source>
</evidence>
<comment type="function">
    <text evidence="12 15">Displays methyltransferase, positive regulation of the poly(A) polymerase and transcription elongation activities. Involved in the modification of both mRNA ends and in intermediate and late gene positive transcription elongation. At the mRNAs 5' end, methylates the ribose 2' OH group of the first transcribed nucleotide, thereby producing a 2'-O-methylpurine cap. At the 3' end, functions as a processivity factor which stimulates the activity of the viral poly(A) polymerase OPG063 that creates mRNA's poly(A) tail. In the presence of OPG102, OPG063 does not dissociate from the RNA allowing tail elongation to around 250 adenylates.</text>
</comment>
<keyword evidence="8" id="KW-0251">Elongation factor</keyword>
<feature type="binding site" evidence="17">
    <location>
        <position position="19"/>
    </location>
    <ligand>
        <name>mRNA</name>
        <dbReference type="ChEBI" id="CHEBI:33699"/>
    </ligand>
</feature>
<dbReference type="SUPFAM" id="SSF53335">
    <property type="entry name" value="S-adenosyl-L-methionine-dependent methyltransferases"/>
    <property type="match status" value="1"/>
</dbReference>
<dbReference type="EC" id="2.1.1.57" evidence="2 15"/>
<evidence type="ECO:0000256" key="10">
    <source>
        <dbReference type="ARBA" id="ARBA00022917"/>
    </source>
</evidence>
<organismHost>
    <name type="scientific">Amsacta</name>
    <dbReference type="NCBI Taxonomy" id="340055"/>
</organismHost>
<evidence type="ECO:0000256" key="12">
    <source>
        <dbReference type="ARBA" id="ARBA00034661"/>
    </source>
</evidence>
<evidence type="ECO:0000256" key="13">
    <source>
        <dbReference type="ARBA" id="ARBA00046511"/>
    </source>
</evidence>
<organism evidence="18 19">
    <name type="scientific">Amsacta moorei entomopoxvirus</name>
    <name type="common">AmEPV</name>
    <dbReference type="NCBI Taxonomy" id="28321"/>
    <lineage>
        <taxon>Viruses</taxon>
        <taxon>Varidnaviria</taxon>
        <taxon>Bamfordvirae</taxon>
        <taxon>Nucleocytoviricota</taxon>
        <taxon>Pokkesviricetes</taxon>
        <taxon>Chitovirales</taxon>
        <taxon>Poxviridae</taxon>
        <taxon>Entomopoxvirinae</taxon>
        <taxon>Betaentomopoxvirus</taxon>
    </lineage>
</organism>
<keyword evidence="4 15" id="KW-0489">Methyltransferase</keyword>
<dbReference type="GO" id="GO:0044423">
    <property type="term" value="C:virion component"/>
    <property type="evidence" value="ECO:0007669"/>
    <property type="project" value="UniProtKB-KW"/>
</dbReference>
<evidence type="ECO:0000256" key="8">
    <source>
        <dbReference type="ARBA" id="ARBA00022768"/>
    </source>
</evidence>
<comment type="catalytic activity">
    <reaction evidence="14 15">
        <text>a 5'-end (N(7)-methyl 5'-triphosphoguanosine)-ribonucleoside in mRNA + S-adenosyl-L-methionine = a 5'-end (N(7)-methyl 5'-triphosphoguanosine)-(2'-O-methyl-ribonucleoside) in mRNA + S-adenosyl-L-homocysteine + H(+)</text>
        <dbReference type="Rhea" id="RHEA:67020"/>
        <dbReference type="Rhea" id="RHEA-COMP:17167"/>
        <dbReference type="Rhea" id="RHEA-COMP:17168"/>
        <dbReference type="ChEBI" id="CHEBI:15378"/>
        <dbReference type="ChEBI" id="CHEBI:57856"/>
        <dbReference type="ChEBI" id="CHEBI:59789"/>
        <dbReference type="ChEBI" id="CHEBI:156461"/>
        <dbReference type="ChEBI" id="CHEBI:167609"/>
        <dbReference type="EC" id="2.1.1.57"/>
    </reaction>
</comment>
<reference evidence="18 19" key="1">
    <citation type="journal article" date="2000" name="Virology">
        <title>Complete genomic sequence of the Amsacta moorei entomopoxvirus: analysis and comparison with other poxviruses.</title>
        <authorList>
            <person name="Bawden A.L."/>
            <person name="Glassberg K.J."/>
            <person name="Diggans J."/>
            <person name="Shaw R."/>
            <person name="Farmerie W."/>
            <person name="Moyer R.W."/>
        </authorList>
    </citation>
    <scope>NUCLEOTIDE SEQUENCE [LARGE SCALE GENOMIC DNA]</scope>
</reference>